<evidence type="ECO:0000256" key="1">
    <source>
        <dbReference type="SAM" id="MobiDB-lite"/>
    </source>
</evidence>
<name>A0AB73TVJ3_MYCCH</name>
<organism evidence="3 4">
    <name type="scientific">Mycobacteroides chelonae</name>
    <name type="common">Mycobacterium chelonae</name>
    <dbReference type="NCBI Taxonomy" id="1774"/>
    <lineage>
        <taxon>Bacteria</taxon>
        <taxon>Bacillati</taxon>
        <taxon>Actinomycetota</taxon>
        <taxon>Actinomycetes</taxon>
        <taxon>Mycobacteriales</taxon>
        <taxon>Mycobacteriaceae</taxon>
        <taxon>Mycobacteroides</taxon>
    </lineage>
</organism>
<protein>
    <recommendedName>
        <fullName evidence="5">Transmembrane protein</fullName>
    </recommendedName>
</protein>
<keyword evidence="2" id="KW-0472">Membrane</keyword>
<dbReference type="Proteomes" id="UP000317728">
    <property type="component" value="Chromosome"/>
</dbReference>
<keyword evidence="2" id="KW-1133">Transmembrane helix</keyword>
<evidence type="ECO:0000313" key="4">
    <source>
        <dbReference type="Proteomes" id="UP000317728"/>
    </source>
</evidence>
<feature type="transmembrane region" description="Helical" evidence="2">
    <location>
        <begin position="109"/>
        <end position="129"/>
    </location>
</feature>
<sequence>MDARDDDPGNELGDPSQASSTSADRAVVEPVKAEAAKDSGDDEGLVLSEHELAQDRVVETEILAEVHQRRFRWVALVAIAGLCVFFAVATLTASLLASTDAQVQVASDIAKTAIPTLLTLLGTAVAWAFKGERD</sequence>
<feature type="transmembrane region" description="Helical" evidence="2">
    <location>
        <begin position="73"/>
        <end position="97"/>
    </location>
</feature>
<evidence type="ECO:0000256" key="2">
    <source>
        <dbReference type="SAM" id="Phobius"/>
    </source>
</evidence>
<dbReference type="EMBL" id="CP041150">
    <property type="protein sequence ID" value="QDF68784.1"/>
    <property type="molecule type" value="Genomic_DNA"/>
</dbReference>
<gene>
    <name evidence="3" type="ORF">FJK96_00340</name>
</gene>
<evidence type="ECO:0000313" key="3">
    <source>
        <dbReference type="EMBL" id="QDF68784.1"/>
    </source>
</evidence>
<dbReference type="AlphaFoldDB" id="A0AB73TVJ3"/>
<keyword evidence="2" id="KW-0812">Transmembrane</keyword>
<accession>A0AB73TVJ3</accession>
<proteinExistence type="predicted"/>
<reference evidence="3 4" key="1">
    <citation type="submission" date="2019-06" db="EMBL/GenBank/DDBJ databases">
        <title>Whole geneome sequnce of Mycobacteroides chelonae M77 isolated from bovine milk from Meghalaya, India.</title>
        <authorList>
            <person name="Vise E."/>
            <person name="Das S."/>
            <person name="Garg A."/>
            <person name="Ghatak S."/>
            <person name="Shakuntala I."/>
            <person name="Milton A.A.P."/>
            <person name="Karam A."/>
            <person name="Sanjukta R."/>
            <person name="Puro K."/>
            <person name="Sen A."/>
        </authorList>
    </citation>
    <scope>NUCLEOTIDE SEQUENCE [LARGE SCALE GENOMIC DNA]</scope>
    <source>
        <strain evidence="3 4">M77</strain>
    </source>
</reference>
<feature type="region of interest" description="Disordered" evidence="1">
    <location>
        <begin position="1"/>
        <end position="41"/>
    </location>
</feature>
<evidence type="ECO:0008006" key="5">
    <source>
        <dbReference type="Google" id="ProtNLM"/>
    </source>
</evidence>